<dbReference type="InterPro" id="IPR008969">
    <property type="entry name" value="CarboxyPept-like_regulatory"/>
</dbReference>
<dbReference type="AlphaFoldDB" id="A0A923SGX7"/>
<keyword evidence="1" id="KW-0732">Signal</keyword>
<evidence type="ECO:0000313" key="3">
    <source>
        <dbReference type="Proteomes" id="UP000641454"/>
    </source>
</evidence>
<evidence type="ECO:0000313" key="2">
    <source>
        <dbReference type="EMBL" id="MBC5846222.1"/>
    </source>
</evidence>
<feature type="signal peptide" evidence="1">
    <location>
        <begin position="1"/>
        <end position="20"/>
    </location>
</feature>
<dbReference type="EMBL" id="JACRUL010000089">
    <property type="protein sequence ID" value="MBC5846222.1"/>
    <property type="molecule type" value="Genomic_DNA"/>
</dbReference>
<evidence type="ECO:0000256" key="1">
    <source>
        <dbReference type="SAM" id="SignalP"/>
    </source>
</evidence>
<name>A0A923SGX7_9FLAO</name>
<comment type="caution">
    <text evidence="2">The sequence shown here is derived from an EMBL/GenBank/DDBJ whole genome shotgun (WGS) entry which is preliminary data.</text>
</comment>
<gene>
    <name evidence="2" type="ORF">H8R25_17550</name>
</gene>
<reference evidence="2 3" key="1">
    <citation type="submission" date="2020-08" db="EMBL/GenBank/DDBJ databases">
        <title>Description of novel Flavobacterium F-392 isolate.</title>
        <authorList>
            <person name="Saticioglu I.B."/>
            <person name="Duman M."/>
            <person name="Altun S."/>
        </authorList>
    </citation>
    <scope>NUCLEOTIDE SEQUENCE [LARGE SCALE GENOMIC DNA]</scope>
    <source>
        <strain evidence="2 3">F-392</strain>
    </source>
</reference>
<dbReference type="RefSeq" id="WP_187021666.1">
    <property type="nucleotide sequence ID" value="NZ_JACRUK010000089.1"/>
</dbReference>
<evidence type="ECO:0008006" key="4">
    <source>
        <dbReference type="Google" id="ProtNLM"/>
    </source>
</evidence>
<dbReference type="Proteomes" id="UP000641454">
    <property type="component" value="Unassembled WGS sequence"/>
</dbReference>
<protein>
    <recommendedName>
        <fullName evidence="4">Carboxypeptidase-like regulatory domain-containing protein</fullName>
    </recommendedName>
</protein>
<proteinExistence type="predicted"/>
<keyword evidence="3" id="KW-1185">Reference proteome</keyword>
<feature type="chain" id="PRO_5038106056" description="Carboxypeptidase-like regulatory domain-containing protein" evidence="1">
    <location>
        <begin position="21"/>
        <end position="242"/>
    </location>
</feature>
<organism evidence="2 3">
    <name type="scientific">Flavobacterium muglaense</name>
    <dbReference type="NCBI Taxonomy" id="2764716"/>
    <lineage>
        <taxon>Bacteria</taxon>
        <taxon>Pseudomonadati</taxon>
        <taxon>Bacteroidota</taxon>
        <taxon>Flavobacteriia</taxon>
        <taxon>Flavobacteriales</taxon>
        <taxon>Flavobacteriaceae</taxon>
        <taxon>Flavobacterium</taxon>
    </lineage>
</organism>
<dbReference type="SUPFAM" id="SSF49464">
    <property type="entry name" value="Carboxypeptidase regulatory domain-like"/>
    <property type="match status" value="1"/>
</dbReference>
<sequence>MRIKTTLLFLIFWLTQSIFGQTPAEIKIQGYIIADSTSVEGVNVVNLTTNRSTSSTKDGYFFLLVKEGDLLALSAINLVTLRRRMTKDDVLKGTFLIKMQAKSIALKEVVVNEYANITAENLGIIPFGQKKYTPAERKLYTATSGGGIDGLLNTISGRKAMLKKEVLVEKKERSMNRLEYVFEDDYYIDVLKIPQDYIRGFQYYCVEDKDLEAALISKNKTLIKFLIIPLAEKYNKMRIYEN</sequence>
<accession>A0A923SGX7</accession>